<dbReference type="InterPro" id="IPR011013">
    <property type="entry name" value="Gal_mutarotase_sf_dom"/>
</dbReference>
<dbReference type="EMBL" id="AVFL01000022">
    <property type="protein sequence ID" value="EWY37960.1"/>
    <property type="molecule type" value="Genomic_DNA"/>
</dbReference>
<organism evidence="8 9">
    <name type="scientific">Skermanella stibiiresistens SB22</name>
    <dbReference type="NCBI Taxonomy" id="1385369"/>
    <lineage>
        <taxon>Bacteria</taxon>
        <taxon>Pseudomonadati</taxon>
        <taxon>Pseudomonadota</taxon>
        <taxon>Alphaproteobacteria</taxon>
        <taxon>Rhodospirillales</taxon>
        <taxon>Azospirillaceae</taxon>
        <taxon>Skermanella</taxon>
    </lineage>
</organism>
<dbReference type="AlphaFoldDB" id="W9GVN0"/>
<evidence type="ECO:0000313" key="8">
    <source>
        <dbReference type="EMBL" id="EWY37960.1"/>
    </source>
</evidence>
<evidence type="ECO:0000259" key="7">
    <source>
        <dbReference type="Pfam" id="PF04349"/>
    </source>
</evidence>
<name>W9GVN0_9PROT</name>
<dbReference type="RefSeq" id="WP_198038886.1">
    <property type="nucleotide sequence ID" value="NZ_AVFL01000022.1"/>
</dbReference>
<evidence type="ECO:0000256" key="6">
    <source>
        <dbReference type="SAM" id="MobiDB-lite"/>
    </source>
</evidence>
<dbReference type="UniPathway" id="UPA00637"/>
<dbReference type="FunFam" id="2.70.98.10:FF:000001">
    <property type="entry name" value="Glucans biosynthesis protein G"/>
    <property type="match status" value="1"/>
</dbReference>
<evidence type="ECO:0000256" key="1">
    <source>
        <dbReference type="ARBA" id="ARBA00004418"/>
    </source>
</evidence>
<comment type="similarity">
    <text evidence="3">Belongs to the OpgD/OpgG family.</text>
</comment>
<comment type="pathway">
    <text evidence="2">Glycan metabolism; osmoregulated periplasmic glucan (OPG) biosynthesis.</text>
</comment>
<gene>
    <name evidence="8" type="ORF">N825_16280</name>
</gene>
<accession>W9GVN0</accession>
<evidence type="ECO:0000256" key="5">
    <source>
        <dbReference type="ARBA" id="ARBA00022764"/>
    </source>
</evidence>
<evidence type="ECO:0000256" key="2">
    <source>
        <dbReference type="ARBA" id="ARBA00005001"/>
    </source>
</evidence>
<dbReference type="PANTHER" id="PTHR30504:SF2">
    <property type="entry name" value="GLUCANS BIOSYNTHESIS PROTEIN G"/>
    <property type="match status" value="1"/>
</dbReference>
<dbReference type="InterPro" id="IPR007444">
    <property type="entry name" value="Glucan_biosyn_MdoG_C"/>
</dbReference>
<dbReference type="PATRIC" id="fig|1385369.3.peg.5110"/>
<dbReference type="InterPro" id="IPR013783">
    <property type="entry name" value="Ig-like_fold"/>
</dbReference>
<keyword evidence="9" id="KW-1185">Reference proteome</keyword>
<dbReference type="PIRSF" id="PIRSF006281">
    <property type="entry name" value="MdoG"/>
    <property type="match status" value="1"/>
</dbReference>
<feature type="region of interest" description="Disordered" evidence="6">
    <location>
        <begin position="81"/>
        <end position="103"/>
    </location>
</feature>
<dbReference type="InterPro" id="IPR014756">
    <property type="entry name" value="Ig_E-set"/>
</dbReference>
<proteinExistence type="inferred from homology"/>
<dbReference type="Proteomes" id="UP000019486">
    <property type="component" value="Unassembled WGS sequence"/>
</dbReference>
<comment type="caution">
    <text evidence="8">The sequence shown here is derived from an EMBL/GenBank/DDBJ whole genome shotgun (WGS) entry which is preliminary data.</text>
</comment>
<comment type="subcellular location">
    <subcellularLocation>
        <location evidence="1">Periplasm</location>
    </subcellularLocation>
</comment>
<dbReference type="InterPro" id="IPR014438">
    <property type="entry name" value="Glucan_biosyn_MdoG/MdoD"/>
</dbReference>
<keyword evidence="4" id="KW-0732">Signal</keyword>
<dbReference type="Gene3D" id="2.60.40.10">
    <property type="entry name" value="Immunoglobulins"/>
    <property type="match status" value="1"/>
</dbReference>
<dbReference type="GO" id="GO:0003824">
    <property type="term" value="F:catalytic activity"/>
    <property type="evidence" value="ECO:0007669"/>
    <property type="project" value="InterPro"/>
</dbReference>
<dbReference type="SUPFAM" id="SSF74650">
    <property type="entry name" value="Galactose mutarotase-like"/>
    <property type="match status" value="1"/>
</dbReference>
<dbReference type="GO" id="GO:0030246">
    <property type="term" value="F:carbohydrate binding"/>
    <property type="evidence" value="ECO:0007669"/>
    <property type="project" value="InterPro"/>
</dbReference>
<reference evidence="8 9" key="1">
    <citation type="submission" date="2013-08" db="EMBL/GenBank/DDBJ databases">
        <title>The genome sequence of Skermanella stibiiresistens.</title>
        <authorList>
            <person name="Zhu W."/>
            <person name="Wang G."/>
        </authorList>
    </citation>
    <scope>NUCLEOTIDE SEQUENCE [LARGE SCALE GENOMIC DNA]</scope>
    <source>
        <strain evidence="8 9">SB22</strain>
    </source>
</reference>
<evidence type="ECO:0000256" key="3">
    <source>
        <dbReference type="ARBA" id="ARBA00009284"/>
    </source>
</evidence>
<protein>
    <recommendedName>
        <fullName evidence="7">Glucan biosynthesis periplasmic MdoG C-terminal domain-containing protein</fullName>
    </recommendedName>
</protein>
<dbReference type="PANTHER" id="PTHR30504">
    <property type="entry name" value="GLUCANS BIOSYNTHESIS PROTEIN"/>
    <property type="match status" value="1"/>
</dbReference>
<dbReference type="Pfam" id="PF04349">
    <property type="entry name" value="MdoG"/>
    <property type="match status" value="1"/>
</dbReference>
<dbReference type="GO" id="GO:0030288">
    <property type="term" value="C:outer membrane-bounded periplasmic space"/>
    <property type="evidence" value="ECO:0007669"/>
    <property type="project" value="TreeGrafter"/>
</dbReference>
<sequence length="584" mass="65963">MRLLSVGCAGVRIRENRRRHADGGQTDDIGTYPTRTQLEYMNDEPLRPRSAQGFDRRKFLIATAGAGAAGLLPFGSALAQDAGAQAQPPRPDTVPAQPAEPQPTFGFETVQRLAQDLAKQNHSDGQGQLPQPLRDLSYDRYRDIRFKPEKSLWRGEKLFQLQFFHLGFLYQQPVRINLLREGQATPVAYRPDMFDYGANNFGDGLPADLGFAGLRIHYPLNRPDYADELAVFLGASYFRVLGRDQIYGASARGLAVDTAESSGEDFPRFREFWIEEPGADATQLTLYALLDSRSATGAYRIVLRPGTDTEAEVTSTIYPRRDIGKLGVAPLTSMFLFGESRTRSFDDFRPEVHDSDGLQMQTGRGEWIWRPLTNPKDLRVSSFADENPRRFGLIQRDRDFNHYQDLESLYNRRPSYWIEPHGDWGKGRVEVVEIPTDEEINDNIVAYWVPERRIRAGEAVDFSYSLKSVLETPEWPPLARAVSTRIGSARVPGRPDLPREGRHFVLEFQGGDLASLRAEQPIEAVVTTTAGELRPVIVHRNSETSGWRVFFDLIPDGKPADLRCTLRLRGQTLSESWVYLWSPS</sequence>
<keyword evidence="5" id="KW-0574">Periplasm</keyword>
<dbReference type="Gene3D" id="2.70.98.10">
    <property type="match status" value="1"/>
</dbReference>
<evidence type="ECO:0000256" key="4">
    <source>
        <dbReference type="ARBA" id="ARBA00022729"/>
    </source>
</evidence>
<dbReference type="SUPFAM" id="SSF81296">
    <property type="entry name" value="E set domains"/>
    <property type="match status" value="1"/>
</dbReference>
<dbReference type="InterPro" id="IPR014718">
    <property type="entry name" value="GH-type_carb-bd"/>
</dbReference>
<feature type="domain" description="Glucan biosynthesis periplasmic MdoG C-terminal" evidence="7">
    <location>
        <begin position="105"/>
        <end position="581"/>
    </location>
</feature>
<dbReference type="GO" id="GO:0051274">
    <property type="term" value="P:beta-glucan biosynthetic process"/>
    <property type="evidence" value="ECO:0007669"/>
    <property type="project" value="TreeGrafter"/>
</dbReference>
<evidence type="ECO:0000313" key="9">
    <source>
        <dbReference type="Proteomes" id="UP000019486"/>
    </source>
</evidence>
<dbReference type="STRING" id="1385369.N825_16280"/>